<evidence type="ECO:0000259" key="3">
    <source>
        <dbReference type="Pfam" id="PF13511"/>
    </source>
</evidence>
<keyword evidence="5" id="KW-1185">Reference proteome</keyword>
<reference evidence="4 5" key="1">
    <citation type="submission" date="2023-04" db="EMBL/GenBank/DDBJ databases">
        <title>A long-awaited taxogenomic arrangement of the family Halomonadaceae.</title>
        <authorList>
            <person name="De La Haba R."/>
            <person name="Chuvochina M."/>
            <person name="Wittouck S."/>
            <person name="Arahal D.R."/>
            <person name="Sanchez-Porro C."/>
            <person name="Hugenholtz P."/>
            <person name="Ventosa A."/>
        </authorList>
    </citation>
    <scope>NUCLEOTIDE SEQUENCE [LARGE SCALE GENOMIC DNA]</scope>
    <source>
        <strain evidence="4 5">DSM 23530</strain>
    </source>
</reference>
<feature type="domain" description="DUF4124" evidence="3">
    <location>
        <begin position="9"/>
        <end position="43"/>
    </location>
</feature>
<protein>
    <submittedName>
        <fullName evidence="4">DUF4124 domain-containing protein</fullName>
    </submittedName>
</protein>
<evidence type="ECO:0000313" key="4">
    <source>
        <dbReference type="EMBL" id="MDR5867305.1"/>
    </source>
</evidence>
<dbReference type="Pfam" id="PF13511">
    <property type="entry name" value="DUF4124"/>
    <property type="match status" value="1"/>
</dbReference>
<feature type="chain" id="PRO_5046038993" evidence="2">
    <location>
        <begin position="21"/>
        <end position="163"/>
    </location>
</feature>
<dbReference type="EMBL" id="JARWAK010000008">
    <property type="protein sequence ID" value="MDR5867305.1"/>
    <property type="molecule type" value="Genomic_DNA"/>
</dbReference>
<feature type="signal peptide" evidence="2">
    <location>
        <begin position="1"/>
        <end position="20"/>
    </location>
</feature>
<feature type="region of interest" description="Disordered" evidence="1">
    <location>
        <begin position="77"/>
        <end position="103"/>
    </location>
</feature>
<dbReference type="InterPro" id="IPR025392">
    <property type="entry name" value="DUF4124"/>
</dbReference>
<name>A0ABU1G325_9GAMM</name>
<evidence type="ECO:0000256" key="2">
    <source>
        <dbReference type="SAM" id="SignalP"/>
    </source>
</evidence>
<dbReference type="RefSeq" id="WP_309652898.1">
    <property type="nucleotide sequence ID" value="NZ_JARWAK010000008.1"/>
</dbReference>
<sequence>MKQAMLAMLVLLMAPATAHAVYKCEMDGRTVYQQTPCVEGRSAAPGDGTFSQMGGGIDHASQRWLQERIHREKREAARANAAAAARERERDEQRRVERQARRSGIVAEGMSERDARRMYGTPDSVNISQSGGRSCKHLRWRDPYRTVMVCDGEVANSYAQGVE</sequence>
<keyword evidence="2" id="KW-0732">Signal</keyword>
<comment type="caution">
    <text evidence="4">The sequence shown here is derived from an EMBL/GenBank/DDBJ whole genome shotgun (WGS) entry which is preliminary data.</text>
</comment>
<feature type="compositionally biased region" description="Basic and acidic residues" evidence="1">
    <location>
        <begin position="85"/>
        <end position="100"/>
    </location>
</feature>
<evidence type="ECO:0000313" key="5">
    <source>
        <dbReference type="Proteomes" id="UP001264519"/>
    </source>
</evidence>
<proteinExistence type="predicted"/>
<accession>A0ABU1G325</accession>
<gene>
    <name evidence="4" type="ORF">QC818_10935</name>
</gene>
<evidence type="ECO:0000256" key="1">
    <source>
        <dbReference type="SAM" id="MobiDB-lite"/>
    </source>
</evidence>
<dbReference type="Proteomes" id="UP001264519">
    <property type="component" value="Unassembled WGS sequence"/>
</dbReference>
<organism evidence="4 5">
    <name type="scientific">Halomonas koreensis</name>
    <dbReference type="NCBI Taxonomy" id="245385"/>
    <lineage>
        <taxon>Bacteria</taxon>
        <taxon>Pseudomonadati</taxon>
        <taxon>Pseudomonadota</taxon>
        <taxon>Gammaproteobacteria</taxon>
        <taxon>Oceanospirillales</taxon>
        <taxon>Halomonadaceae</taxon>
        <taxon>Halomonas</taxon>
    </lineage>
</organism>